<dbReference type="Proteomes" id="UP000237481">
    <property type="component" value="Unassembled WGS sequence"/>
</dbReference>
<sequence length="133" mass="15148">MALGPDLKTTDSIRKTLSQWQFWTISQNSSRLGKARQARRLASQRSEHQRPRLRFWKMAWSHRDAFRPSVTTRRRSFGHAAYRTSNGRRVNPEQAAAGLWTTPGDLLKLVQAVQKSLDGTDDALLGNETAEQT</sequence>
<proteinExistence type="predicted"/>
<keyword evidence="2" id="KW-1185">Reference proteome</keyword>
<evidence type="ECO:0000313" key="2">
    <source>
        <dbReference type="Proteomes" id="UP000237481"/>
    </source>
</evidence>
<protein>
    <submittedName>
        <fullName evidence="1">Beta-lactamase-related protein</fullName>
    </submittedName>
</protein>
<comment type="caution">
    <text evidence="1">The sequence shown here is derived from an EMBL/GenBank/DDBJ whole genome shotgun (WGS) entry which is preliminary data.</text>
</comment>
<dbReference type="OrthoDB" id="6220758at2759"/>
<gene>
    <name evidence="1" type="ORF">TPAR_01586</name>
</gene>
<dbReference type="EMBL" id="PKSG01000161">
    <property type="protein sequence ID" value="POR38207.1"/>
    <property type="molecule type" value="Genomic_DNA"/>
</dbReference>
<organism evidence="1 2">
    <name type="scientific">Tolypocladium paradoxum</name>
    <dbReference type="NCBI Taxonomy" id="94208"/>
    <lineage>
        <taxon>Eukaryota</taxon>
        <taxon>Fungi</taxon>
        <taxon>Dikarya</taxon>
        <taxon>Ascomycota</taxon>
        <taxon>Pezizomycotina</taxon>
        <taxon>Sordariomycetes</taxon>
        <taxon>Hypocreomycetidae</taxon>
        <taxon>Hypocreales</taxon>
        <taxon>Ophiocordycipitaceae</taxon>
        <taxon>Tolypocladium</taxon>
    </lineage>
</organism>
<accession>A0A2S4L719</accession>
<evidence type="ECO:0000313" key="1">
    <source>
        <dbReference type="EMBL" id="POR38207.1"/>
    </source>
</evidence>
<reference evidence="1 2" key="1">
    <citation type="submission" date="2018-01" db="EMBL/GenBank/DDBJ databases">
        <title>Harnessing the power of phylogenomics to disentangle the directionality and signatures of interkingdom host jumping in the parasitic fungal genus Tolypocladium.</title>
        <authorList>
            <person name="Quandt C.A."/>
            <person name="Patterson W."/>
            <person name="Spatafora J.W."/>
        </authorList>
    </citation>
    <scope>NUCLEOTIDE SEQUENCE [LARGE SCALE GENOMIC DNA]</scope>
    <source>
        <strain evidence="1 2">NRBC 100945</strain>
    </source>
</reference>
<dbReference type="AlphaFoldDB" id="A0A2S4L719"/>
<name>A0A2S4L719_9HYPO</name>